<feature type="domain" description="Cas12f1-like TNB" evidence="7">
    <location>
        <begin position="314"/>
        <end position="380"/>
    </location>
</feature>
<evidence type="ECO:0000256" key="1">
    <source>
        <dbReference type="ARBA" id="ARBA00008761"/>
    </source>
</evidence>
<dbReference type="eggNOG" id="arCOG00683">
    <property type="taxonomic scope" value="Archaea"/>
</dbReference>
<sequence length="426" mass="48452">MTTRTIRTFEATIPNQQQVRDDLDELGWAASKLWNVGRYYAQGVWDDTGEIPDDGELKRELKGHERYTDLHSQSSQRVLEELAEAFNGWFTKRRNGDSRARPPGYRKRGDSHPRSTVSFKAAGFKHDAQYQRVRLSKGRNLKEHRSDFVLCEYETRPDMDLSEWDIQQVRAVHKRGEWRLQFVCRTTIDPDSPGDRTAGVDLGISNIAAVSFGDETMLFPGGWLKESKHYYKQVEYECEGENGISRRARNAKRTLKDRRRHFHHVLSKRIVAECVERNVGQLVVGDLGGIRSEDDGSGRDWGRHGNKMLHGWGFGLLTTMLEYKGEAAGIEVAVDSERNTSKTCSVCGHKNDSQRVERGLYHCQQCGRTANADANGAENIRQTLLPNPDAFDRLDRDNGCLAQPAVCSFDATDGRFHPQERAHCEP</sequence>
<dbReference type="PATRIC" id="fig|1227457.3.peg.2246"/>
<dbReference type="GO" id="GO:0003677">
    <property type="term" value="F:DNA binding"/>
    <property type="evidence" value="ECO:0007669"/>
    <property type="project" value="UniProtKB-KW"/>
</dbReference>
<keyword evidence="2" id="KW-0815">Transposition</keyword>
<keyword evidence="3" id="KW-0238">DNA-binding</keyword>
<dbReference type="InterPro" id="IPR010095">
    <property type="entry name" value="Cas12f1-like_TNB"/>
</dbReference>
<evidence type="ECO:0000256" key="5">
    <source>
        <dbReference type="SAM" id="MobiDB-lite"/>
    </source>
</evidence>
<name>M0N5L2_9EURY</name>
<keyword evidence="4" id="KW-0233">DNA recombination</keyword>
<evidence type="ECO:0000259" key="7">
    <source>
        <dbReference type="Pfam" id="PF07282"/>
    </source>
</evidence>
<dbReference type="InterPro" id="IPR001959">
    <property type="entry name" value="Transposase"/>
</dbReference>
<dbReference type="NCBIfam" id="NF040570">
    <property type="entry name" value="guided_TnpB"/>
    <property type="match status" value="1"/>
</dbReference>
<evidence type="ECO:0000259" key="6">
    <source>
        <dbReference type="Pfam" id="PF01385"/>
    </source>
</evidence>
<evidence type="ECO:0000256" key="3">
    <source>
        <dbReference type="ARBA" id="ARBA00023125"/>
    </source>
</evidence>
<dbReference type="Pfam" id="PF07282">
    <property type="entry name" value="Cas12f1-like_TNB"/>
    <property type="match status" value="1"/>
</dbReference>
<comment type="caution">
    <text evidence="8">The sequence shown here is derived from an EMBL/GenBank/DDBJ whole genome shotgun (WGS) entry which is preliminary data.</text>
</comment>
<dbReference type="GO" id="GO:0032196">
    <property type="term" value="P:transposition"/>
    <property type="evidence" value="ECO:0007669"/>
    <property type="project" value="UniProtKB-KW"/>
</dbReference>
<dbReference type="RefSeq" id="WP_007740718.1">
    <property type="nucleotide sequence ID" value="NZ_AOMF01000157.1"/>
</dbReference>
<feature type="region of interest" description="Disordered" evidence="5">
    <location>
        <begin position="93"/>
        <end position="115"/>
    </location>
</feature>
<evidence type="ECO:0000256" key="4">
    <source>
        <dbReference type="ARBA" id="ARBA00023172"/>
    </source>
</evidence>
<keyword evidence="9" id="KW-1185">Reference proteome</keyword>
<evidence type="ECO:0000313" key="9">
    <source>
        <dbReference type="Proteomes" id="UP000011680"/>
    </source>
</evidence>
<dbReference type="EMBL" id="AOMF01000157">
    <property type="protein sequence ID" value="EMA52409.1"/>
    <property type="molecule type" value="Genomic_DNA"/>
</dbReference>
<organism evidence="8 9">
    <name type="scientific">Halococcus thailandensis JCM 13552</name>
    <dbReference type="NCBI Taxonomy" id="1227457"/>
    <lineage>
        <taxon>Archaea</taxon>
        <taxon>Methanobacteriati</taxon>
        <taxon>Methanobacteriota</taxon>
        <taxon>Stenosarchaea group</taxon>
        <taxon>Halobacteria</taxon>
        <taxon>Halobacteriales</taxon>
        <taxon>Halococcaceae</taxon>
        <taxon>Halococcus</taxon>
    </lineage>
</organism>
<accession>M0N5L2</accession>
<comment type="similarity">
    <text evidence="1">In the C-terminal section; belongs to the transposase 35 family.</text>
</comment>
<dbReference type="Proteomes" id="UP000011680">
    <property type="component" value="Unassembled WGS sequence"/>
</dbReference>
<feature type="domain" description="Probable transposase IS891/IS1136/IS1341" evidence="6">
    <location>
        <begin position="187"/>
        <end position="288"/>
    </location>
</feature>
<dbReference type="NCBIfam" id="TIGR01766">
    <property type="entry name" value="IS200/IS605 family accessory protein TnpB-like domain"/>
    <property type="match status" value="1"/>
</dbReference>
<evidence type="ECO:0000313" key="8">
    <source>
        <dbReference type="EMBL" id="EMA52409.1"/>
    </source>
</evidence>
<gene>
    <name evidence="8" type="ORF">C451_11873</name>
</gene>
<dbReference type="Pfam" id="PF01385">
    <property type="entry name" value="OrfB_IS605"/>
    <property type="match status" value="1"/>
</dbReference>
<protein>
    <submittedName>
        <fullName evidence="8">IS1341-type transposase</fullName>
    </submittedName>
</protein>
<dbReference type="GO" id="GO:0006310">
    <property type="term" value="P:DNA recombination"/>
    <property type="evidence" value="ECO:0007669"/>
    <property type="project" value="UniProtKB-KW"/>
</dbReference>
<dbReference type="AlphaFoldDB" id="M0N5L2"/>
<dbReference type="STRING" id="1227457.C451_11873"/>
<evidence type="ECO:0000256" key="2">
    <source>
        <dbReference type="ARBA" id="ARBA00022578"/>
    </source>
</evidence>
<dbReference type="OrthoDB" id="210354at2157"/>
<reference evidence="8 9" key="1">
    <citation type="journal article" date="2014" name="PLoS Genet.">
        <title>Phylogenetically driven sequencing of extremely halophilic archaea reveals strategies for static and dynamic osmo-response.</title>
        <authorList>
            <person name="Becker E.A."/>
            <person name="Seitzer P.M."/>
            <person name="Tritt A."/>
            <person name="Larsen D."/>
            <person name="Krusor M."/>
            <person name="Yao A.I."/>
            <person name="Wu D."/>
            <person name="Madern D."/>
            <person name="Eisen J.A."/>
            <person name="Darling A.E."/>
            <person name="Facciotti M.T."/>
        </authorList>
    </citation>
    <scope>NUCLEOTIDE SEQUENCE [LARGE SCALE GENOMIC DNA]</scope>
    <source>
        <strain evidence="8 9">JCM 13552</strain>
    </source>
</reference>
<proteinExistence type="inferred from homology"/>